<sequence length="89" mass="10020">MKNVLPFSWLPTHAQRSSGPCLDCCISSHHDSYVPMRISLKEQGATPDNASPIRVSWNWLHMRIFATQMTLYRSQENGLFSTSSAIIAP</sequence>
<proteinExistence type="predicted"/>
<keyword evidence="2" id="KW-1185">Reference proteome</keyword>
<name>A0A168KIX6_ABSGL</name>
<protein>
    <submittedName>
        <fullName evidence="1">Uncharacterized protein</fullName>
    </submittedName>
</protein>
<dbReference type="EMBL" id="LT549917">
    <property type="protein sequence ID" value="SAL94731.1"/>
    <property type="molecule type" value="Genomic_DNA"/>
</dbReference>
<reference evidence="1" key="1">
    <citation type="submission" date="2016-04" db="EMBL/GenBank/DDBJ databases">
        <authorList>
            <person name="Evans L.H."/>
            <person name="Alamgir A."/>
            <person name="Owens N."/>
            <person name="Weber N.D."/>
            <person name="Virtaneva K."/>
            <person name="Barbian K."/>
            <person name="Babar A."/>
            <person name="Rosenke K."/>
        </authorList>
    </citation>
    <scope>NUCLEOTIDE SEQUENCE [LARGE SCALE GENOMIC DNA]</scope>
    <source>
        <strain evidence="1">CBS 101.48</strain>
    </source>
</reference>
<evidence type="ECO:0000313" key="1">
    <source>
        <dbReference type="EMBL" id="SAL94731.1"/>
    </source>
</evidence>
<accession>A0A168KIX6</accession>
<dbReference type="AlphaFoldDB" id="A0A168KIX6"/>
<dbReference type="Proteomes" id="UP000078561">
    <property type="component" value="Unassembled WGS sequence"/>
</dbReference>
<evidence type="ECO:0000313" key="2">
    <source>
        <dbReference type="Proteomes" id="UP000078561"/>
    </source>
</evidence>
<organism evidence="1">
    <name type="scientific">Absidia glauca</name>
    <name type="common">Pin mould</name>
    <dbReference type="NCBI Taxonomy" id="4829"/>
    <lineage>
        <taxon>Eukaryota</taxon>
        <taxon>Fungi</taxon>
        <taxon>Fungi incertae sedis</taxon>
        <taxon>Mucoromycota</taxon>
        <taxon>Mucoromycotina</taxon>
        <taxon>Mucoromycetes</taxon>
        <taxon>Mucorales</taxon>
        <taxon>Cunninghamellaceae</taxon>
        <taxon>Absidia</taxon>
    </lineage>
</organism>
<gene>
    <name evidence="1" type="primary">ABSGL_00017.1 scaffold 67</name>
</gene>
<dbReference type="InParanoid" id="A0A168KIX6"/>